<dbReference type="OrthoDB" id="7550377at2"/>
<name>Q10YA4_TRIEI</name>
<accession>Q10YA4</accession>
<dbReference type="STRING" id="203124.Tery_3711"/>
<evidence type="ECO:0000313" key="3">
    <source>
        <dbReference type="EMBL" id="ABG52770.1"/>
    </source>
</evidence>
<organism evidence="3">
    <name type="scientific">Trichodesmium erythraeum (strain IMS101)</name>
    <dbReference type="NCBI Taxonomy" id="203124"/>
    <lineage>
        <taxon>Bacteria</taxon>
        <taxon>Bacillati</taxon>
        <taxon>Cyanobacteriota</taxon>
        <taxon>Cyanophyceae</taxon>
        <taxon>Oscillatoriophycideae</taxon>
        <taxon>Oscillatoriales</taxon>
        <taxon>Microcoleaceae</taxon>
        <taxon>Trichodesmium</taxon>
    </lineage>
</organism>
<dbReference type="Pfam" id="PF04151">
    <property type="entry name" value="PPC"/>
    <property type="match status" value="1"/>
</dbReference>
<sequence>MHQTKFWAIAPFGLLTILGKPLLSPALPIHQAVVNFSYVDESSTKSEIFAQDTSFPKVTPSPEMTPTLEDSPSPEMTPTLEDSPSPEMTPTLEDSPSPEMTPTLEDSPSPEMIPPTQEPEIILQQPGMLSDDDLVLPSDESVYDEHTFEGTEGQVVTVTVESPDFDTYLAVFSPDTKLLGEHDDISKKNTNSQLTITLPMTGKYRVIVNSYDKTGRGEYNLQVIQSGQTSDF</sequence>
<evidence type="ECO:0000256" key="1">
    <source>
        <dbReference type="SAM" id="MobiDB-lite"/>
    </source>
</evidence>
<dbReference type="AlphaFoldDB" id="Q10YA4"/>
<dbReference type="HOGENOM" id="CLU_1194466_0_0_3"/>
<reference evidence="3" key="1">
    <citation type="submission" date="2006-06" db="EMBL/GenBank/DDBJ databases">
        <title>Complete sequence of Trichodesmium erythraeum IMS101.</title>
        <authorList>
            <consortium name="US DOE Joint Genome Institute"/>
            <person name="Copeland A."/>
            <person name="Lucas S."/>
            <person name="Lapidus A."/>
            <person name="Barry K."/>
            <person name="Detter J.C."/>
            <person name="Glavina del Rio T."/>
            <person name="Hammon N."/>
            <person name="Israni S."/>
            <person name="Dalin E."/>
            <person name="Tice H."/>
            <person name="Pitluck S."/>
            <person name="Kiss H."/>
            <person name="Munk A.C."/>
            <person name="Brettin T."/>
            <person name="Bruce D."/>
            <person name="Han C."/>
            <person name="Tapia R."/>
            <person name="Gilna P."/>
            <person name="Schmutz J."/>
            <person name="Larimer F."/>
            <person name="Land M."/>
            <person name="Hauser L."/>
            <person name="Kyrpides N."/>
            <person name="Kim E."/>
            <person name="Richardson P."/>
        </authorList>
    </citation>
    <scope>NUCLEOTIDE SEQUENCE [LARGE SCALE GENOMIC DNA]</scope>
    <source>
        <strain evidence="3">IMS101</strain>
    </source>
</reference>
<feature type="compositionally biased region" description="Polar residues" evidence="1">
    <location>
        <begin position="51"/>
        <end position="106"/>
    </location>
</feature>
<evidence type="ECO:0000259" key="2">
    <source>
        <dbReference type="Pfam" id="PF04151"/>
    </source>
</evidence>
<dbReference type="KEGG" id="ter:Tery_3711"/>
<dbReference type="InterPro" id="IPR007280">
    <property type="entry name" value="Peptidase_C_arc/bac"/>
</dbReference>
<dbReference type="EMBL" id="CP000393">
    <property type="protein sequence ID" value="ABG52770.1"/>
    <property type="molecule type" value="Genomic_DNA"/>
</dbReference>
<feature type="domain" description="Peptidase C-terminal archaeal/bacterial" evidence="2">
    <location>
        <begin position="144"/>
        <end position="210"/>
    </location>
</feature>
<gene>
    <name evidence="3" type="ordered locus">Tery_3711</name>
</gene>
<protein>
    <submittedName>
        <fullName evidence="3">Peptidase-like</fullName>
    </submittedName>
</protein>
<dbReference type="eggNOG" id="COG0265">
    <property type="taxonomic scope" value="Bacteria"/>
</dbReference>
<dbReference type="RefSeq" id="WP_011613101.1">
    <property type="nucleotide sequence ID" value="NC_008312.1"/>
</dbReference>
<proteinExistence type="predicted"/>
<dbReference type="Gene3D" id="2.60.120.380">
    <property type="match status" value="1"/>
</dbReference>
<feature type="region of interest" description="Disordered" evidence="1">
    <location>
        <begin position="50"/>
        <end position="116"/>
    </location>
</feature>